<name>A0A8S5L4F6_9VIRU</name>
<sequence>MDNYYWYLKVGWMLRLCLMLSLVLFGLAMASCATKGVQGTVNGTVVDPAISVGRSSAGTWSQTPHGGSDEKSNSAPSEPAS</sequence>
<evidence type="ECO:0000256" key="1">
    <source>
        <dbReference type="SAM" id="MobiDB-lite"/>
    </source>
</evidence>
<evidence type="ECO:0000313" key="3">
    <source>
        <dbReference type="Proteomes" id="UP000679971"/>
    </source>
</evidence>
<proteinExistence type="predicted"/>
<dbReference type="RefSeq" id="YP_010770683.1">
    <property type="nucleotide sequence ID" value="NC_074361.1"/>
</dbReference>
<gene>
    <name evidence="2" type="primary">SRR6255733_4_3</name>
</gene>
<organism evidence="2 3">
    <name type="scientific">ssRNA phage SRR6255733_4</name>
    <dbReference type="NCBI Taxonomy" id="2786500"/>
    <lineage>
        <taxon>Viruses</taxon>
        <taxon>Riboviria</taxon>
        <taxon>Orthornavirae</taxon>
        <taxon>Lenarviricota</taxon>
        <taxon>Leviviricetes</taxon>
        <taxon>Timlovirales</taxon>
        <taxon>Steitzviridae</taxon>
        <taxon>Hohrdovirus</taxon>
        <taxon>Hohrdovirus caenivivens</taxon>
    </lineage>
</organism>
<dbReference type="KEGG" id="vg:80400183"/>
<feature type="region of interest" description="Disordered" evidence="1">
    <location>
        <begin position="55"/>
        <end position="81"/>
    </location>
</feature>
<protein>
    <submittedName>
        <fullName evidence="2">Uncharacterized protein</fullName>
    </submittedName>
</protein>
<keyword evidence="3" id="KW-1185">Reference proteome</keyword>
<dbReference type="EMBL" id="BK014138">
    <property type="protein sequence ID" value="DAD52553.1"/>
    <property type="molecule type" value="Genomic_RNA"/>
</dbReference>
<dbReference type="GeneID" id="80400183"/>
<feature type="compositionally biased region" description="Polar residues" evidence="1">
    <location>
        <begin position="55"/>
        <end position="65"/>
    </location>
</feature>
<evidence type="ECO:0000313" key="2">
    <source>
        <dbReference type="EMBL" id="DAD52553.1"/>
    </source>
</evidence>
<accession>A0A8S5L4F6</accession>
<dbReference type="Proteomes" id="UP000679971">
    <property type="component" value="Segment"/>
</dbReference>
<reference evidence="2 3" key="1">
    <citation type="submission" date="2020-09" db="EMBL/GenBank/DDBJ databases">
        <title>Leviviricetes taxonomy.</title>
        <authorList>
            <person name="Stockdale S.R."/>
            <person name="Callanan J."/>
            <person name="Adriaenssens E.M."/>
            <person name="Kuhn J.H."/>
            <person name="Rumnieks J."/>
            <person name="Shkoporov A."/>
            <person name="Draper L.A."/>
            <person name="Ross P."/>
            <person name="Hill C."/>
        </authorList>
    </citation>
    <scope>NUCLEOTIDE SEQUENCE [LARGE SCALE GENOMIC DNA]</scope>
</reference>